<reference evidence="7" key="1">
    <citation type="submission" date="2016-10" db="EMBL/GenBank/DDBJ databases">
        <authorList>
            <person name="Varghese N."/>
            <person name="Submissions S."/>
        </authorList>
    </citation>
    <scope>NUCLEOTIDE SEQUENCE [LARGE SCALE GENOMIC DNA]</scope>
    <source>
        <strain evidence="7">DSM 3669</strain>
    </source>
</reference>
<dbReference type="Pfam" id="PF18267">
    <property type="entry name" value="Rubredoxin_C"/>
    <property type="match status" value="1"/>
</dbReference>
<dbReference type="Gene3D" id="3.30.390.30">
    <property type="match status" value="1"/>
</dbReference>
<feature type="domain" description="NADH-rubredoxin oxidoreductase C-terminal" evidence="5">
    <location>
        <begin position="318"/>
        <end position="384"/>
    </location>
</feature>
<evidence type="ECO:0000313" key="6">
    <source>
        <dbReference type="EMBL" id="SFR03447.1"/>
    </source>
</evidence>
<comment type="cofactor">
    <cofactor evidence="1">
        <name>FAD</name>
        <dbReference type="ChEBI" id="CHEBI:57692"/>
    </cofactor>
</comment>
<evidence type="ECO:0000259" key="5">
    <source>
        <dbReference type="Pfam" id="PF18267"/>
    </source>
</evidence>
<evidence type="ECO:0000256" key="2">
    <source>
        <dbReference type="ARBA" id="ARBA00022630"/>
    </source>
</evidence>
<keyword evidence="3" id="KW-0274">FAD</keyword>
<evidence type="ECO:0000259" key="4">
    <source>
        <dbReference type="Pfam" id="PF07992"/>
    </source>
</evidence>
<proteinExistence type="predicted"/>
<dbReference type="GO" id="GO:0016491">
    <property type="term" value="F:oxidoreductase activity"/>
    <property type="evidence" value="ECO:0007669"/>
    <property type="project" value="InterPro"/>
</dbReference>
<evidence type="ECO:0000313" key="7">
    <source>
        <dbReference type="Proteomes" id="UP000199584"/>
    </source>
</evidence>
<dbReference type="EMBL" id="FOYM01000009">
    <property type="protein sequence ID" value="SFR03447.1"/>
    <property type="molecule type" value="Genomic_DNA"/>
</dbReference>
<dbReference type="PRINTS" id="PR00411">
    <property type="entry name" value="PNDRDTASEI"/>
</dbReference>
<dbReference type="InterPro" id="IPR023753">
    <property type="entry name" value="FAD/NAD-binding_dom"/>
</dbReference>
<dbReference type="InterPro" id="IPR050260">
    <property type="entry name" value="FAD-bd_OxRdtase"/>
</dbReference>
<name>A0A1I6DDH1_9FIRM</name>
<dbReference type="InterPro" id="IPR041575">
    <property type="entry name" value="Rubredoxin_C"/>
</dbReference>
<protein>
    <submittedName>
        <fullName evidence="6">Pyridine nucleotide-disulphide oxidoreductase</fullName>
    </submittedName>
</protein>
<dbReference type="Pfam" id="PF07992">
    <property type="entry name" value="Pyr_redox_2"/>
    <property type="match status" value="1"/>
</dbReference>
<dbReference type="Proteomes" id="UP000199584">
    <property type="component" value="Unassembled WGS sequence"/>
</dbReference>
<dbReference type="InterPro" id="IPR016156">
    <property type="entry name" value="FAD/NAD-linked_Rdtase_dimer_sf"/>
</dbReference>
<dbReference type="PANTHER" id="PTHR43429:SF3">
    <property type="entry name" value="NITRITE REDUCTASE [NAD(P)H]"/>
    <property type="match status" value="1"/>
</dbReference>
<dbReference type="InterPro" id="IPR036188">
    <property type="entry name" value="FAD/NAD-bd_sf"/>
</dbReference>
<accession>A0A1I6DDH1</accession>
<sequence length="415" mass="43112">MHIVIIGNSAAGLAAARTVRKVAAGAQITVISDEPGPAYARCLIPEVLAGSRDLPGIGYVGADFYRQYGIELLAGQTVTSLDVEKRELTTANGRSIGYDRLLLATGASPVAPDWPGADLPGVFTLRKADQAAAAGRWARDCASAVVAGGGLVSLKAAYALKERGLPEVTVVVKSPHVLIKQLDAQSAALVEKELAKTGIKFVYGVEPVAAVKGPQGAVQAVELADGRRLPAGLVMVGKGVRPNVELARRAGGRVDKGIVVDDNLATSLPGVYAAGDCIEVTDMLTGDKTTSGLWTLAVEQGRCAGYNLAGLPGSYPPPLTRLNAAQFGALPFISAGDVRGGDETAVYQDGGVYRKVCFRDGRLVGFIMVGKVDRAGVYTALIKQARHIAGRLKDKVAGGTVTGADIVYSRTVPVR</sequence>
<feature type="domain" description="FAD/NAD(P)-binding" evidence="4">
    <location>
        <begin position="1"/>
        <end position="301"/>
    </location>
</feature>
<dbReference type="OrthoDB" id="9807946at2"/>
<gene>
    <name evidence="6" type="ORF">SAMN05660706_10930</name>
</gene>
<keyword evidence="7" id="KW-1185">Reference proteome</keyword>
<dbReference type="STRING" id="39060.SAMN05660706_10930"/>
<dbReference type="RefSeq" id="WP_092482737.1">
    <property type="nucleotide sequence ID" value="NZ_FOYM01000009.1"/>
</dbReference>
<keyword evidence="2" id="KW-0285">Flavoprotein</keyword>
<organism evidence="6 7">
    <name type="scientific">Desulfoscipio geothermicus DSM 3669</name>
    <dbReference type="NCBI Taxonomy" id="1121426"/>
    <lineage>
        <taxon>Bacteria</taxon>
        <taxon>Bacillati</taxon>
        <taxon>Bacillota</taxon>
        <taxon>Clostridia</taxon>
        <taxon>Eubacteriales</taxon>
        <taxon>Desulfallaceae</taxon>
        <taxon>Desulfoscipio</taxon>
    </lineage>
</organism>
<dbReference type="PRINTS" id="PR00368">
    <property type="entry name" value="FADPNR"/>
</dbReference>
<dbReference type="SUPFAM" id="SSF51905">
    <property type="entry name" value="FAD/NAD(P)-binding domain"/>
    <property type="match status" value="2"/>
</dbReference>
<dbReference type="PANTHER" id="PTHR43429">
    <property type="entry name" value="PYRIDINE NUCLEOTIDE-DISULFIDE OXIDOREDUCTASE DOMAIN-CONTAINING"/>
    <property type="match status" value="1"/>
</dbReference>
<evidence type="ECO:0000256" key="1">
    <source>
        <dbReference type="ARBA" id="ARBA00001974"/>
    </source>
</evidence>
<dbReference type="Gene3D" id="3.50.50.60">
    <property type="entry name" value="FAD/NAD(P)-binding domain"/>
    <property type="match status" value="2"/>
</dbReference>
<dbReference type="AlphaFoldDB" id="A0A1I6DDH1"/>
<evidence type="ECO:0000256" key="3">
    <source>
        <dbReference type="ARBA" id="ARBA00022827"/>
    </source>
</evidence>